<accession>A0ABN4STC9</accession>
<organism evidence="1 2">
    <name type="scientific">Edwardsiella hoshinae</name>
    <dbReference type="NCBI Taxonomy" id="93378"/>
    <lineage>
        <taxon>Bacteria</taxon>
        <taxon>Pseudomonadati</taxon>
        <taxon>Pseudomonadota</taxon>
        <taxon>Gammaproteobacteria</taxon>
        <taxon>Enterobacterales</taxon>
        <taxon>Hafniaceae</taxon>
        <taxon>Edwardsiella</taxon>
    </lineage>
</organism>
<proteinExistence type="predicted"/>
<gene>
    <name evidence="1" type="ORF">A9798_03325</name>
</gene>
<name>A0ABN4STC9_9GAMM</name>
<evidence type="ECO:0000313" key="2">
    <source>
        <dbReference type="Proteomes" id="UP000175893"/>
    </source>
</evidence>
<reference evidence="1 2" key="1">
    <citation type="submission" date="2016-06" db="EMBL/GenBank/DDBJ databases">
        <title>Complete genome sequence of Edwardsiella hoshinae ATCC 35051.</title>
        <authorList>
            <person name="Reichley S.R."/>
            <person name="Waldbieser G.C."/>
            <person name="Lawrence M.L."/>
            <person name="Griffin M.J."/>
        </authorList>
    </citation>
    <scope>NUCLEOTIDE SEQUENCE [LARGE SCALE GENOMIC DNA]</scope>
    <source>
        <strain evidence="1 2">ATCC 35051</strain>
    </source>
</reference>
<keyword evidence="2" id="KW-1185">Reference proteome</keyword>
<sequence>MVDMKITIWEGCDPTVTAAIKIFVERSSPYSIASRRYPILRLIQEVIDPVVAAYINSLPLSHKDFISGVGMGFSELLKKVGFKAVACAQRLLLRNFILTLDRQNSLDKCFIATIESLIELVSECVSKRPKKSSPVKGVTINAQRKLGFCEFCGNQTEYSQFISEISEYAAHDIEFPEHEKLVLSHRYCSNHRPRLTDGEWNPKYRQGKRSSEQFNKELIRLRRQCAKPNKTNANSGDRLVDDYFYKWMQNKTITSADLGELRNIARRMVDSKLSDTKKMIVVLKRYGFNQYTIAKKLEENYRTTMTKQAVSKALASVHKEFNILI</sequence>
<protein>
    <submittedName>
        <fullName evidence="1">LuxR family transcriptional regulator</fullName>
    </submittedName>
</protein>
<dbReference type="EMBL" id="CP016043">
    <property type="protein sequence ID" value="AOV96073.1"/>
    <property type="molecule type" value="Genomic_DNA"/>
</dbReference>
<evidence type="ECO:0000313" key="1">
    <source>
        <dbReference type="EMBL" id="AOV96073.1"/>
    </source>
</evidence>
<dbReference type="Proteomes" id="UP000175893">
    <property type="component" value="Chromosome"/>
</dbReference>